<reference evidence="13 14" key="1">
    <citation type="journal article" date="2022" name="Front. Cell. Infect. Microbiol.">
        <title>The Genomes of Two Strains of Taenia crassiceps the Animal Model for the Study of Human Cysticercosis.</title>
        <authorList>
            <person name="Bobes R.J."/>
            <person name="Estrada K."/>
            <person name="Rios-Valencia D.G."/>
            <person name="Calderon-Gallegos A."/>
            <person name="de la Torre P."/>
            <person name="Carrero J.C."/>
            <person name="Sanchez-Flores A."/>
            <person name="Laclette J.P."/>
        </authorList>
    </citation>
    <scope>NUCLEOTIDE SEQUENCE [LARGE SCALE GENOMIC DNA]</scope>
    <source>
        <strain evidence="13">WFUcys</strain>
    </source>
</reference>
<dbReference type="PROSITE" id="PS50268">
    <property type="entry name" value="CADHERIN_2"/>
    <property type="match status" value="6"/>
</dbReference>
<evidence type="ECO:0000313" key="13">
    <source>
        <dbReference type="EMBL" id="KAL5108599.1"/>
    </source>
</evidence>
<keyword evidence="3" id="KW-0677">Repeat</keyword>
<keyword evidence="11" id="KW-0732">Signal</keyword>
<feature type="domain" description="Cadherin" evidence="12">
    <location>
        <begin position="610"/>
        <end position="745"/>
    </location>
</feature>
<dbReference type="InterPro" id="IPR015919">
    <property type="entry name" value="Cadherin-like_sf"/>
</dbReference>
<evidence type="ECO:0000256" key="4">
    <source>
        <dbReference type="ARBA" id="ARBA00022837"/>
    </source>
</evidence>
<dbReference type="SUPFAM" id="SSF49313">
    <property type="entry name" value="Cadherin-like"/>
    <property type="match status" value="5"/>
</dbReference>
<comment type="subcellular location">
    <subcellularLocation>
        <location evidence="1">Membrane</location>
        <topology evidence="1">Single-pass membrane protein</topology>
    </subcellularLocation>
</comment>
<evidence type="ECO:0000259" key="12">
    <source>
        <dbReference type="PROSITE" id="PS50268"/>
    </source>
</evidence>
<dbReference type="InterPro" id="IPR050174">
    <property type="entry name" value="Protocadherin/Cadherin-CA"/>
</dbReference>
<keyword evidence="7" id="KW-0325">Glycoprotein</keyword>
<evidence type="ECO:0000256" key="9">
    <source>
        <dbReference type="SAM" id="MobiDB-lite"/>
    </source>
</evidence>
<gene>
    <name evidence="13" type="ORF">TcWFU_002344</name>
</gene>
<feature type="transmembrane region" description="Helical" evidence="10">
    <location>
        <begin position="1066"/>
        <end position="1091"/>
    </location>
</feature>
<name>A0ABR4QFV5_9CEST</name>
<feature type="domain" description="Cadherin" evidence="12">
    <location>
        <begin position="746"/>
        <end position="867"/>
    </location>
</feature>
<keyword evidence="4 8" id="KW-0106">Calcium</keyword>
<organism evidence="13 14">
    <name type="scientific">Taenia crassiceps</name>
    <dbReference type="NCBI Taxonomy" id="6207"/>
    <lineage>
        <taxon>Eukaryota</taxon>
        <taxon>Metazoa</taxon>
        <taxon>Spiralia</taxon>
        <taxon>Lophotrochozoa</taxon>
        <taxon>Platyhelminthes</taxon>
        <taxon>Cestoda</taxon>
        <taxon>Eucestoda</taxon>
        <taxon>Cyclophyllidea</taxon>
        <taxon>Taeniidae</taxon>
        <taxon>Taenia</taxon>
    </lineage>
</organism>
<protein>
    <submittedName>
        <fullName evidence="13">Protocadherin Fat 1</fullName>
    </submittedName>
</protein>
<keyword evidence="6 10" id="KW-0472">Membrane</keyword>
<feature type="domain" description="Cadherin" evidence="12">
    <location>
        <begin position="452"/>
        <end position="610"/>
    </location>
</feature>
<evidence type="ECO:0000256" key="1">
    <source>
        <dbReference type="ARBA" id="ARBA00004167"/>
    </source>
</evidence>
<evidence type="ECO:0000256" key="6">
    <source>
        <dbReference type="ARBA" id="ARBA00023136"/>
    </source>
</evidence>
<proteinExistence type="predicted"/>
<dbReference type="PANTHER" id="PTHR24028:SF146">
    <property type="entry name" value="CADHERIN 96CB, ISOFORM D-RELATED"/>
    <property type="match status" value="1"/>
</dbReference>
<evidence type="ECO:0000256" key="7">
    <source>
        <dbReference type="ARBA" id="ARBA00023180"/>
    </source>
</evidence>
<evidence type="ECO:0000256" key="8">
    <source>
        <dbReference type="PROSITE-ProRule" id="PRU00043"/>
    </source>
</evidence>
<dbReference type="InterPro" id="IPR020894">
    <property type="entry name" value="Cadherin_CS"/>
</dbReference>
<evidence type="ECO:0000256" key="5">
    <source>
        <dbReference type="ARBA" id="ARBA00022989"/>
    </source>
</evidence>
<feature type="domain" description="Cadherin" evidence="12">
    <location>
        <begin position="203"/>
        <end position="325"/>
    </location>
</feature>
<keyword evidence="14" id="KW-1185">Reference proteome</keyword>
<comment type="caution">
    <text evidence="13">The sequence shown here is derived from an EMBL/GenBank/DDBJ whole genome shotgun (WGS) entry which is preliminary data.</text>
</comment>
<dbReference type="Gene3D" id="2.60.40.60">
    <property type="entry name" value="Cadherins"/>
    <property type="match status" value="7"/>
</dbReference>
<feature type="domain" description="Cadherin" evidence="12">
    <location>
        <begin position="326"/>
        <end position="430"/>
    </location>
</feature>
<dbReference type="SMART" id="SM00112">
    <property type="entry name" value="CA"/>
    <property type="match status" value="5"/>
</dbReference>
<dbReference type="EMBL" id="JAKROA010000003">
    <property type="protein sequence ID" value="KAL5108599.1"/>
    <property type="molecule type" value="Genomic_DNA"/>
</dbReference>
<evidence type="ECO:0000256" key="11">
    <source>
        <dbReference type="SAM" id="SignalP"/>
    </source>
</evidence>
<sequence length="1412" mass="155447">MVHYRCYRYLFAALLLTSTAISSLVQKRSTLDTLYAELSVVEEQDVDNFAENLNFLTRQALERVGIQWADLRPLQITLLESNPYFRICFNEALNASFLCLKKRIDREQLCPTEGICCPRFQQHQKLFDALTPPTGEIRQDDCSISLILMVDLVGIFDNVIQQRLLSLTIRVLDINDHAPSWRLQRTSHPLSRSSSDQSHLNVAIPVLHLPIREHTKVGTKIELPEAVDPDAYPENTTVNYGIESDVGGLFSLEWTGKSRGISNFMDSLPPPYKLWLVLNKELDRDKQKSHQVKIFAVDGGAVKPLTGHLMLNITVEDVNNHQPKFEKNEELVWVLEHSPIGSVIYRLRASDKDESDLDKLEFGLAASVTSQVASLFAVDKRTGEIRVQGELDYEKITSYKLSVTVTDGLWFDEAVITIGILNINDHPPAINLHSHLAAPSKFHLFDPHHRVSGSQLTIEVKENGPPDQLIATFTVMDGDDAAEARFLQSNTPIRDAFLQANGLSLQEATERIKQPPRCKLSNELMEIELLNLDTQSHKARFQVRLANKPLDREVSAKHLVRIECWDQANRFGNHILAQSNMVGYRNAFSRSKSVVFTLIVLDENDSVPQFVGPMVGSIVEGQPVGTLIAQITANDADDPYTLNGQAGLRYSIVGEPDVTYAAQSSPSNLTLATNSQGVSTWFTLDPRTGELRSAVIFDREVVSLFNLTVSVTDGGEETNSSLKRNSAFTTVQITVSDVNDCQPVFDRLAYQLNISEGATPPLLVGEVHANDCDADEINRRLYYWLQQQPSNSTSAGRWFTVSRTGELYLGSKGTSDGKVHDWRPLDREKEELIVLEVLARDHGQPSLTGSAQVIIRLLDVNDNPPVWHFPKPNERVINVSLDASVGQRVAELNATDEDEGDFGKVTYSIISGNEENHFELDEQTGYLYISRPFTTTPISAPSVGLDTNSTMATSTSTANLLFENRLRMLSFKTFRLYLRASDQGKPARTTTAVLDVRLSGSSVPTHGPKLPTTLSRPNIPSLHTSANFREQKVVHSKANHQNYLPTSKMQHYQQQDHDSLISTESLIIITVMVAAVAVLLFIVVLLATACLRKRLLTEQSRRQCPTTAKPKLKGTEFELQFAGEKGEGGGSGASSAIAKKIYGVSSQPPTFIDSTSTYVTVTRNTLKRDNSCRRAAASVPNDMTATYTVQSFDNLDTIQADVMSPYRFEKVVGGQPAGILMQTPSSNLLTMDPRIAQSGTTEEFVGVSESSLGQKEKVFSVENTSRKMSATTYTLNGKTPVICSSMGTLSSAVSSQTLPRNHPKAAYVALSPASVAYAAEAVQTSEGVLLGGNCLTFSKPLAAPSSGTGLPASSSPSSPFLIKLAKPAGFLLGAEGSRTYTPLNFSVPENTQHQQQPPAEDSGSTNQESSFV</sequence>
<evidence type="ECO:0000256" key="10">
    <source>
        <dbReference type="SAM" id="Phobius"/>
    </source>
</evidence>
<accession>A0ABR4QFV5</accession>
<evidence type="ECO:0000256" key="2">
    <source>
        <dbReference type="ARBA" id="ARBA00022692"/>
    </source>
</evidence>
<dbReference type="Proteomes" id="UP001651158">
    <property type="component" value="Unassembled WGS sequence"/>
</dbReference>
<dbReference type="InterPro" id="IPR002126">
    <property type="entry name" value="Cadherin-like_dom"/>
</dbReference>
<evidence type="ECO:0000256" key="3">
    <source>
        <dbReference type="ARBA" id="ARBA00022737"/>
    </source>
</evidence>
<evidence type="ECO:0000313" key="14">
    <source>
        <dbReference type="Proteomes" id="UP001651158"/>
    </source>
</evidence>
<keyword evidence="5 10" id="KW-1133">Transmembrane helix</keyword>
<dbReference type="CDD" id="cd11304">
    <property type="entry name" value="Cadherin_repeat"/>
    <property type="match status" value="5"/>
</dbReference>
<feature type="signal peptide" evidence="11">
    <location>
        <begin position="1"/>
        <end position="22"/>
    </location>
</feature>
<feature type="domain" description="Cadherin" evidence="12">
    <location>
        <begin position="871"/>
        <end position="1010"/>
    </location>
</feature>
<dbReference type="PROSITE" id="PS00232">
    <property type="entry name" value="CADHERIN_1"/>
    <property type="match status" value="2"/>
</dbReference>
<dbReference type="PANTHER" id="PTHR24028">
    <property type="entry name" value="CADHERIN-87A"/>
    <property type="match status" value="1"/>
</dbReference>
<feature type="region of interest" description="Disordered" evidence="9">
    <location>
        <begin position="1381"/>
        <end position="1412"/>
    </location>
</feature>
<dbReference type="Pfam" id="PF00028">
    <property type="entry name" value="Cadherin"/>
    <property type="match status" value="5"/>
</dbReference>
<keyword evidence="2 10" id="KW-0812">Transmembrane</keyword>
<feature type="chain" id="PRO_5045123918" evidence="11">
    <location>
        <begin position="23"/>
        <end position="1412"/>
    </location>
</feature>
<dbReference type="PRINTS" id="PR00205">
    <property type="entry name" value="CADHERIN"/>
</dbReference>